<dbReference type="Pfam" id="PF12833">
    <property type="entry name" value="HTH_18"/>
    <property type="match status" value="1"/>
</dbReference>
<keyword evidence="3" id="KW-0804">Transcription</keyword>
<dbReference type="Gene3D" id="1.10.10.60">
    <property type="entry name" value="Homeodomain-like"/>
    <property type="match status" value="1"/>
</dbReference>
<keyword evidence="6" id="KW-1185">Reference proteome</keyword>
<dbReference type="RefSeq" id="WP_131330163.1">
    <property type="nucleotide sequence ID" value="NZ_CP044016.1"/>
</dbReference>
<dbReference type="GO" id="GO:0003700">
    <property type="term" value="F:DNA-binding transcription factor activity"/>
    <property type="evidence" value="ECO:0007669"/>
    <property type="project" value="InterPro"/>
</dbReference>
<evidence type="ECO:0000259" key="4">
    <source>
        <dbReference type="PROSITE" id="PS01124"/>
    </source>
</evidence>
<evidence type="ECO:0000313" key="6">
    <source>
        <dbReference type="Proteomes" id="UP000292424"/>
    </source>
</evidence>
<dbReference type="EMBL" id="CP044016">
    <property type="protein sequence ID" value="QES89217.1"/>
    <property type="molecule type" value="Genomic_DNA"/>
</dbReference>
<dbReference type="OrthoDB" id="743479at2"/>
<reference evidence="5 6" key="1">
    <citation type="submission" date="2019-09" db="EMBL/GenBank/DDBJ databases">
        <title>Complete genome sequence of Arachidicoccus sp. B3-10 isolated from apple orchard soil.</title>
        <authorList>
            <person name="Kim H.S."/>
            <person name="Han K.-I."/>
            <person name="Suh M.K."/>
            <person name="Lee K.C."/>
            <person name="Eom M.K."/>
            <person name="Kim J.-S."/>
            <person name="Kang S.W."/>
            <person name="Sin Y."/>
            <person name="Lee J.-S."/>
        </authorList>
    </citation>
    <scope>NUCLEOTIDE SEQUENCE [LARGE SCALE GENOMIC DNA]</scope>
    <source>
        <strain evidence="5 6">B3-10</strain>
    </source>
</reference>
<evidence type="ECO:0000256" key="1">
    <source>
        <dbReference type="ARBA" id="ARBA00023015"/>
    </source>
</evidence>
<dbReference type="AlphaFoldDB" id="A0A5P2G215"/>
<gene>
    <name evidence="5" type="ORF">E0W69_011265</name>
</gene>
<dbReference type="PANTHER" id="PTHR43280:SF2">
    <property type="entry name" value="HTH-TYPE TRANSCRIPTIONAL REGULATOR EXSA"/>
    <property type="match status" value="1"/>
</dbReference>
<dbReference type="InterPro" id="IPR009057">
    <property type="entry name" value="Homeodomain-like_sf"/>
</dbReference>
<dbReference type="PANTHER" id="PTHR43280">
    <property type="entry name" value="ARAC-FAMILY TRANSCRIPTIONAL REGULATOR"/>
    <property type="match status" value="1"/>
</dbReference>
<organism evidence="5 6">
    <name type="scientific">Rhizosphaericola mali</name>
    <dbReference type="NCBI Taxonomy" id="2545455"/>
    <lineage>
        <taxon>Bacteria</taxon>
        <taxon>Pseudomonadati</taxon>
        <taxon>Bacteroidota</taxon>
        <taxon>Chitinophagia</taxon>
        <taxon>Chitinophagales</taxon>
        <taxon>Chitinophagaceae</taxon>
        <taxon>Rhizosphaericola</taxon>
    </lineage>
</organism>
<evidence type="ECO:0000256" key="3">
    <source>
        <dbReference type="ARBA" id="ARBA00023163"/>
    </source>
</evidence>
<dbReference type="PROSITE" id="PS00041">
    <property type="entry name" value="HTH_ARAC_FAMILY_1"/>
    <property type="match status" value="1"/>
</dbReference>
<name>A0A5P2G215_9BACT</name>
<protein>
    <submittedName>
        <fullName evidence="5">Helix-turn-helix transcriptional regulator</fullName>
    </submittedName>
</protein>
<dbReference type="GO" id="GO:0043565">
    <property type="term" value="F:sequence-specific DNA binding"/>
    <property type="evidence" value="ECO:0007669"/>
    <property type="project" value="InterPro"/>
</dbReference>
<sequence>MTTNNVIRLKQLVADPEAYIKEMIQLHPGSNHNKEAGSFIIQNDIINSALRYRWLEEGLFLFCFESFSPIDAHFEFVENPSAEYFSIIFYFTESSSHTPFYVKTTEGIYSDDQCALFFNGNLNAEIFLKAHHKAFGLRVDLHHNWLKKNIQIDTLPKDSVFLNIFTKNQTSYTHTNCRSYISPIQSICDQVKEGKSPFTNLLIKKEVFQLIIDYIQDLNKISISISEKNDTSTLSDLSLQNALKYMKNNIYEKFPGSDFLAEKCGLSESNFSKKFKHTFHVNASTYYKELQMKEAVQLLNLGKRVKFVAHKLGYQNVASFGRAFKLHFGKSPASSVE</sequence>
<evidence type="ECO:0000256" key="2">
    <source>
        <dbReference type="ARBA" id="ARBA00023125"/>
    </source>
</evidence>
<dbReference type="InterPro" id="IPR018060">
    <property type="entry name" value="HTH_AraC"/>
</dbReference>
<keyword evidence="2" id="KW-0238">DNA-binding</keyword>
<dbReference type="Proteomes" id="UP000292424">
    <property type="component" value="Chromosome"/>
</dbReference>
<keyword evidence="1" id="KW-0805">Transcription regulation</keyword>
<dbReference type="PROSITE" id="PS01124">
    <property type="entry name" value="HTH_ARAC_FAMILY_2"/>
    <property type="match status" value="1"/>
</dbReference>
<dbReference type="SUPFAM" id="SSF46689">
    <property type="entry name" value="Homeodomain-like"/>
    <property type="match status" value="1"/>
</dbReference>
<dbReference type="KEGG" id="arac:E0W69_011265"/>
<dbReference type="SMART" id="SM00342">
    <property type="entry name" value="HTH_ARAC"/>
    <property type="match status" value="1"/>
</dbReference>
<feature type="domain" description="HTH araC/xylS-type" evidence="4">
    <location>
        <begin position="240"/>
        <end position="337"/>
    </location>
</feature>
<accession>A0A5P2G215</accession>
<evidence type="ECO:0000313" key="5">
    <source>
        <dbReference type="EMBL" id="QES89217.1"/>
    </source>
</evidence>
<proteinExistence type="predicted"/>
<dbReference type="InterPro" id="IPR018062">
    <property type="entry name" value="HTH_AraC-typ_CS"/>
</dbReference>